<comment type="caution">
    <text evidence="3">The sequence shown here is derived from an EMBL/GenBank/DDBJ whole genome shotgun (WGS) entry which is preliminary data.</text>
</comment>
<dbReference type="Gene3D" id="3.40.50.1240">
    <property type="entry name" value="Phosphoglycerate mutase-like"/>
    <property type="match status" value="2"/>
</dbReference>
<keyword evidence="1" id="KW-0324">Glycolysis</keyword>
<accession>A0A2J6XAG5</accession>
<name>A0A2J6XAG5_9CHLR</name>
<evidence type="ECO:0000313" key="3">
    <source>
        <dbReference type="EMBL" id="PMP84600.1"/>
    </source>
</evidence>
<dbReference type="InterPro" id="IPR013078">
    <property type="entry name" value="His_Pase_superF_clade-1"/>
</dbReference>
<dbReference type="EMBL" id="PNIQ01000226">
    <property type="protein sequence ID" value="PMP84600.1"/>
    <property type="molecule type" value="Genomic_DNA"/>
</dbReference>
<dbReference type="CDD" id="cd07067">
    <property type="entry name" value="HP_PGM_like"/>
    <property type="match status" value="1"/>
</dbReference>
<evidence type="ECO:0000256" key="2">
    <source>
        <dbReference type="ARBA" id="ARBA00023235"/>
    </source>
</evidence>
<reference evidence="3 4" key="1">
    <citation type="submission" date="2018-01" db="EMBL/GenBank/DDBJ databases">
        <title>Metagenomic assembled genomes from two thermal pools in the Uzon Caldera, Kamchatka, Russia.</title>
        <authorList>
            <person name="Wilkins L."/>
            <person name="Ettinger C."/>
        </authorList>
    </citation>
    <scope>NUCLEOTIDE SEQUENCE [LARGE SCALE GENOMIC DNA]</scope>
    <source>
        <strain evidence="3">ZAV-02</strain>
    </source>
</reference>
<dbReference type="InterPro" id="IPR050275">
    <property type="entry name" value="PGM_Phosphatase"/>
</dbReference>
<gene>
    <name evidence="3" type="ORF">C0184_03390</name>
</gene>
<dbReference type="PROSITE" id="PS00175">
    <property type="entry name" value="PG_MUTASE"/>
    <property type="match status" value="1"/>
</dbReference>
<dbReference type="GO" id="GO:0005737">
    <property type="term" value="C:cytoplasm"/>
    <property type="evidence" value="ECO:0007669"/>
    <property type="project" value="TreeGrafter"/>
</dbReference>
<dbReference type="InterPro" id="IPR001345">
    <property type="entry name" value="PG/BPGM_mutase_AS"/>
</dbReference>
<dbReference type="PANTHER" id="PTHR48100:SF1">
    <property type="entry name" value="HISTIDINE PHOSPHATASE FAMILY PROTEIN-RELATED"/>
    <property type="match status" value="1"/>
</dbReference>
<evidence type="ECO:0000313" key="4">
    <source>
        <dbReference type="Proteomes" id="UP000243376"/>
    </source>
</evidence>
<sequence>MLFDLFLIRHGQPVHNPTIPYHTPPGPDLSERGRAEARQVAAFLVDKAVEHLLVSPFARTTQTAEVLVDALGLPVTFTKLVQEHAPGETFEHVRERVREVLAGLADSPYRRVGIVTHGSPIRAFLLELSHDQIDLRGHVYAGGNPAPTCGVWHVKFEHQRACQFVLAFKPV</sequence>
<dbReference type="GO" id="GO:0016791">
    <property type="term" value="F:phosphatase activity"/>
    <property type="evidence" value="ECO:0007669"/>
    <property type="project" value="TreeGrafter"/>
</dbReference>
<dbReference type="SMART" id="SM00855">
    <property type="entry name" value="PGAM"/>
    <property type="match status" value="1"/>
</dbReference>
<protein>
    <submittedName>
        <fullName evidence="3">Histidine phosphatase family protein</fullName>
    </submittedName>
</protein>
<proteinExistence type="predicted"/>
<organism evidence="3 4">
    <name type="scientific">Chloroflexus aggregans</name>
    <dbReference type="NCBI Taxonomy" id="152260"/>
    <lineage>
        <taxon>Bacteria</taxon>
        <taxon>Bacillati</taxon>
        <taxon>Chloroflexota</taxon>
        <taxon>Chloroflexia</taxon>
        <taxon>Chloroflexales</taxon>
        <taxon>Chloroflexineae</taxon>
        <taxon>Chloroflexaceae</taxon>
        <taxon>Chloroflexus</taxon>
    </lineage>
</organism>
<dbReference type="Proteomes" id="UP000243376">
    <property type="component" value="Unassembled WGS sequence"/>
</dbReference>
<dbReference type="SUPFAM" id="SSF53254">
    <property type="entry name" value="Phosphoglycerate mutase-like"/>
    <property type="match status" value="1"/>
</dbReference>
<dbReference type="AlphaFoldDB" id="A0A2J6XAG5"/>
<keyword evidence="2" id="KW-0413">Isomerase</keyword>
<dbReference type="Pfam" id="PF00300">
    <property type="entry name" value="His_Phos_1"/>
    <property type="match status" value="2"/>
</dbReference>
<dbReference type="PANTHER" id="PTHR48100">
    <property type="entry name" value="BROAD-SPECIFICITY PHOSPHATASE YOR283W-RELATED"/>
    <property type="match status" value="1"/>
</dbReference>
<dbReference type="InterPro" id="IPR029033">
    <property type="entry name" value="His_PPase_superfam"/>
</dbReference>
<evidence type="ECO:0000256" key="1">
    <source>
        <dbReference type="ARBA" id="ARBA00023152"/>
    </source>
</evidence>